<evidence type="ECO:0008006" key="3">
    <source>
        <dbReference type="Google" id="ProtNLM"/>
    </source>
</evidence>
<proteinExistence type="predicted"/>
<name>H0F0E3_9BURK</name>
<evidence type="ECO:0000313" key="1">
    <source>
        <dbReference type="EMBL" id="EHK68219.1"/>
    </source>
</evidence>
<dbReference type="PATRIC" id="fig|477184.5.peg.239"/>
<dbReference type="AlphaFoldDB" id="H0F0E3"/>
<organism evidence="1 2">
    <name type="scientific">Achromobacter arsenitoxydans SY8</name>
    <dbReference type="NCBI Taxonomy" id="477184"/>
    <lineage>
        <taxon>Bacteria</taxon>
        <taxon>Pseudomonadati</taxon>
        <taxon>Pseudomonadota</taxon>
        <taxon>Betaproteobacteria</taxon>
        <taxon>Burkholderiales</taxon>
        <taxon>Alcaligenaceae</taxon>
        <taxon>Achromobacter</taxon>
    </lineage>
</organism>
<sequence length="104" mass="11440">MLFAAAIVTGCAAPVSGDLVTQEKVEAIKINVTTLDEMIRQFGPPRSQHVNAQGLQTATWFYFNNSEFGAMQDQRTLTVIYNRDHTVKEYMNSSAGEKASAPGR</sequence>
<gene>
    <name evidence="1" type="ORF">KYC_01230</name>
</gene>
<accession>H0F0E3</accession>
<reference evidence="1 2" key="1">
    <citation type="journal article" date="2012" name="J. Bacteriol.">
        <title>Genome sequence of the highly efficient arsenite-oxidizing bacterium Achromobacter arsenitoxydans SY8.</title>
        <authorList>
            <person name="Li X."/>
            <person name="Hu Y."/>
            <person name="Gong J."/>
            <person name="Lin Y."/>
            <person name="Johnstone L."/>
            <person name="Rensing C."/>
            <person name="Wang G."/>
        </authorList>
    </citation>
    <scope>NUCLEOTIDE SEQUENCE [LARGE SCALE GENOMIC DNA]</scope>
    <source>
        <strain evidence="1 2">SY8</strain>
    </source>
</reference>
<evidence type="ECO:0000313" key="2">
    <source>
        <dbReference type="Proteomes" id="UP000003113"/>
    </source>
</evidence>
<dbReference type="EMBL" id="AGUF01000007">
    <property type="protein sequence ID" value="EHK68219.1"/>
    <property type="molecule type" value="Genomic_DNA"/>
</dbReference>
<protein>
    <recommendedName>
        <fullName evidence="3">Lipoprotein SmpA/OmlA domain-containing protein</fullName>
    </recommendedName>
</protein>
<keyword evidence="2" id="KW-1185">Reference proteome</keyword>
<dbReference type="Proteomes" id="UP000003113">
    <property type="component" value="Unassembled WGS sequence"/>
</dbReference>
<comment type="caution">
    <text evidence="1">The sequence shown here is derived from an EMBL/GenBank/DDBJ whole genome shotgun (WGS) entry which is preliminary data.</text>
</comment>